<evidence type="ECO:0000313" key="10">
    <source>
        <dbReference type="Proteomes" id="UP000051054"/>
    </source>
</evidence>
<organism evidence="9 10">
    <name type="scientific">Ligilactobacillus hayakitensis DSM 18933 = JCM 14209</name>
    <dbReference type="NCBI Taxonomy" id="1423755"/>
    <lineage>
        <taxon>Bacteria</taxon>
        <taxon>Bacillati</taxon>
        <taxon>Bacillota</taxon>
        <taxon>Bacilli</taxon>
        <taxon>Lactobacillales</taxon>
        <taxon>Lactobacillaceae</taxon>
        <taxon>Ligilactobacillus</taxon>
    </lineage>
</organism>
<dbReference type="PATRIC" id="fig|1423755.3.peg.1009"/>
<comment type="caution">
    <text evidence="9">The sequence shown here is derived from an EMBL/GenBank/DDBJ whole genome shotgun (WGS) entry which is preliminary data.</text>
</comment>
<dbReference type="InterPro" id="IPR011701">
    <property type="entry name" value="MFS"/>
</dbReference>
<feature type="domain" description="Major facilitator superfamily (MFS) profile" evidence="8">
    <location>
        <begin position="1"/>
        <end position="390"/>
    </location>
</feature>
<keyword evidence="5 7" id="KW-1133">Transmembrane helix</keyword>
<dbReference type="AlphaFoldDB" id="A0A0R1WWS4"/>
<feature type="transmembrane region" description="Helical" evidence="7">
    <location>
        <begin position="39"/>
        <end position="57"/>
    </location>
</feature>
<feature type="transmembrane region" description="Helical" evidence="7">
    <location>
        <begin position="155"/>
        <end position="175"/>
    </location>
</feature>
<feature type="transmembrane region" description="Helical" evidence="7">
    <location>
        <begin position="69"/>
        <end position="89"/>
    </location>
</feature>
<dbReference type="PANTHER" id="PTHR43124">
    <property type="entry name" value="PURINE EFFLUX PUMP PBUE"/>
    <property type="match status" value="1"/>
</dbReference>
<protein>
    <submittedName>
        <fullName evidence="9">Multidrug resistance efflux pump</fullName>
    </submittedName>
</protein>
<feature type="transmembrane region" description="Helical" evidence="7">
    <location>
        <begin position="249"/>
        <end position="269"/>
    </location>
</feature>
<dbReference type="eggNOG" id="COG2814">
    <property type="taxonomic scope" value="Bacteria"/>
</dbReference>
<feature type="transmembrane region" description="Helical" evidence="7">
    <location>
        <begin position="212"/>
        <end position="229"/>
    </location>
</feature>
<sequence length="392" mass="43108">MKNRIKFFGLIALFNLAANYAHPVTPTYFKQLHLDNSMFGLAFSVMSLGIFLASPFWGKVTGYINSKTAMAIGSIGYAFAQFLFAIGHVPSVILIGRLIAGLACGAFFVGALNYIVNLSEDGERGSNLTFNATVQTVASAIGYFIGGTIGDKNVYVALTVQVIQLTLVGLAYYFLLDEDANHKQQASFKQILAQSNPFERFLDGKLFMTKQFALLFATSTLLYLGYTAFDQTFNYYLKDVFNLRSSFNGIFKGAIGLISLTVNTTIGIYAMKHTKVKRTFIVVLLGLTTMMTCMLFSGSLAMYIGFSVVFYGFYSLSSPILQNLVTNEAKDETRNIVLGFYQSTQSLGQIFGAYVAGVIYNFSVQAPFYLAAGSFLLAVIICILYSQKTVRN</sequence>
<feature type="transmembrane region" description="Helical" evidence="7">
    <location>
        <begin position="95"/>
        <end position="116"/>
    </location>
</feature>
<feature type="transmembrane region" description="Helical" evidence="7">
    <location>
        <begin position="368"/>
        <end position="386"/>
    </location>
</feature>
<reference evidence="9 10" key="1">
    <citation type="journal article" date="2015" name="Genome Announc.">
        <title>Expanding the biotechnology potential of lactobacilli through comparative genomics of 213 strains and associated genera.</title>
        <authorList>
            <person name="Sun Z."/>
            <person name="Harris H.M."/>
            <person name="McCann A."/>
            <person name="Guo C."/>
            <person name="Argimon S."/>
            <person name="Zhang W."/>
            <person name="Yang X."/>
            <person name="Jeffery I.B."/>
            <person name="Cooney J.C."/>
            <person name="Kagawa T.F."/>
            <person name="Liu W."/>
            <person name="Song Y."/>
            <person name="Salvetti E."/>
            <person name="Wrobel A."/>
            <person name="Rasinkangas P."/>
            <person name="Parkhill J."/>
            <person name="Rea M.C."/>
            <person name="O'Sullivan O."/>
            <person name="Ritari J."/>
            <person name="Douillard F.P."/>
            <person name="Paul Ross R."/>
            <person name="Yang R."/>
            <person name="Briner A.E."/>
            <person name="Felis G.E."/>
            <person name="de Vos W.M."/>
            <person name="Barrangou R."/>
            <person name="Klaenhammer T.R."/>
            <person name="Caufield P.W."/>
            <person name="Cui Y."/>
            <person name="Zhang H."/>
            <person name="O'Toole P.W."/>
        </authorList>
    </citation>
    <scope>NUCLEOTIDE SEQUENCE [LARGE SCALE GENOMIC DNA]</scope>
    <source>
        <strain evidence="9 10">DSM 18933</strain>
    </source>
</reference>
<accession>A0A0R1WWS4</accession>
<feature type="transmembrane region" description="Helical" evidence="7">
    <location>
        <begin position="128"/>
        <end position="149"/>
    </location>
</feature>
<dbReference type="PANTHER" id="PTHR43124:SF3">
    <property type="entry name" value="CHLORAMPHENICOL EFFLUX PUMP RV0191"/>
    <property type="match status" value="1"/>
</dbReference>
<dbReference type="Gene3D" id="1.20.1250.20">
    <property type="entry name" value="MFS general substrate transporter like domains"/>
    <property type="match status" value="2"/>
</dbReference>
<evidence type="ECO:0000256" key="6">
    <source>
        <dbReference type="ARBA" id="ARBA00023136"/>
    </source>
</evidence>
<dbReference type="SUPFAM" id="SSF103473">
    <property type="entry name" value="MFS general substrate transporter"/>
    <property type="match status" value="1"/>
</dbReference>
<dbReference type="CDD" id="cd17325">
    <property type="entry name" value="MFS_MdtG_SLC18_like"/>
    <property type="match status" value="1"/>
</dbReference>
<evidence type="ECO:0000256" key="7">
    <source>
        <dbReference type="SAM" id="Phobius"/>
    </source>
</evidence>
<name>A0A0R1WWS4_9LACO</name>
<evidence type="ECO:0000256" key="2">
    <source>
        <dbReference type="ARBA" id="ARBA00022448"/>
    </source>
</evidence>
<dbReference type="PROSITE" id="PS50850">
    <property type="entry name" value="MFS"/>
    <property type="match status" value="1"/>
</dbReference>
<gene>
    <name evidence="9" type="ORF">FC40_GL000952</name>
</gene>
<evidence type="ECO:0000259" key="8">
    <source>
        <dbReference type="PROSITE" id="PS50850"/>
    </source>
</evidence>
<dbReference type="OrthoDB" id="9793283at2"/>
<dbReference type="GO" id="GO:0022857">
    <property type="term" value="F:transmembrane transporter activity"/>
    <property type="evidence" value="ECO:0007669"/>
    <property type="project" value="InterPro"/>
</dbReference>
<evidence type="ECO:0000256" key="5">
    <source>
        <dbReference type="ARBA" id="ARBA00022989"/>
    </source>
</evidence>
<keyword evidence="6 7" id="KW-0472">Membrane</keyword>
<comment type="subcellular location">
    <subcellularLocation>
        <location evidence="1">Cell membrane</location>
        <topology evidence="1">Multi-pass membrane protein</topology>
    </subcellularLocation>
</comment>
<keyword evidence="10" id="KW-1185">Reference proteome</keyword>
<dbReference type="GO" id="GO:0005886">
    <property type="term" value="C:plasma membrane"/>
    <property type="evidence" value="ECO:0007669"/>
    <property type="project" value="UniProtKB-SubCell"/>
</dbReference>
<dbReference type="Pfam" id="PF07690">
    <property type="entry name" value="MFS_1"/>
    <property type="match status" value="1"/>
</dbReference>
<dbReference type="InterPro" id="IPR020846">
    <property type="entry name" value="MFS_dom"/>
</dbReference>
<feature type="transmembrane region" description="Helical" evidence="7">
    <location>
        <begin position="281"/>
        <end position="314"/>
    </location>
</feature>
<dbReference type="InterPro" id="IPR050189">
    <property type="entry name" value="MFS_Efflux_Transporters"/>
</dbReference>
<evidence type="ECO:0000313" key="9">
    <source>
        <dbReference type="EMBL" id="KRM20075.1"/>
    </source>
</evidence>
<evidence type="ECO:0000256" key="1">
    <source>
        <dbReference type="ARBA" id="ARBA00004651"/>
    </source>
</evidence>
<evidence type="ECO:0000256" key="3">
    <source>
        <dbReference type="ARBA" id="ARBA00022475"/>
    </source>
</evidence>
<dbReference type="Proteomes" id="UP000051054">
    <property type="component" value="Unassembled WGS sequence"/>
</dbReference>
<dbReference type="EMBL" id="AZGD01000018">
    <property type="protein sequence ID" value="KRM20075.1"/>
    <property type="molecule type" value="Genomic_DNA"/>
</dbReference>
<dbReference type="InterPro" id="IPR036259">
    <property type="entry name" value="MFS_trans_sf"/>
</dbReference>
<keyword evidence="2" id="KW-0813">Transport</keyword>
<proteinExistence type="predicted"/>
<dbReference type="RefSeq" id="WP_025022652.1">
    <property type="nucleotide sequence ID" value="NZ_AZGD01000018.1"/>
</dbReference>
<evidence type="ECO:0000256" key="4">
    <source>
        <dbReference type="ARBA" id="ARBA00022692"/>
    </source>
</evidence>
<keyword evidence="4 7" id="KW-0812">Transmembrane</keyword>
<dbReference type="STRING" id="1423755.FC40_GL000952"/>
<keyword evidence="3" id="KW-1003">Cell membrane</keyword>